<keyword evidence="2" id="KW-1185">Reference proteome</keyword>
<organism evidence="1 2">
    <name type="scientific">Burkholderia phage BcepSauron</name>
    <dbReference type="NCBI Taxonomy" id="2530033"/>
    <lineage>
        <taxon>Viruses</taxon>
        <taxon>Duplodnaviria</taxon>
        <taxon>Heunggongvirae</taxon>
        <taxon>Uroviricota</taxon>
        <taxon>Caudoviricetes</taxon>
        <taxon>Sarumanvirus</taxon>
        <taxon>Sarumanvirus bcepsauron</taxon>
    </lineage>
</organism>
<gene>
    <name evidence="1" type="ORF">BcepSauron_342</name>
</gene>
<evidence type="ECO:0000313" key="2">
    <source>
        <dbReference type="Proteomes" id="UP000301424"/>
    </source>
</evidence>
<sequence length="55" mass="5925">MKNSASSSGTKIDDPKIEIVRQCIERAVVEAANGGDLWLTTFLAAEKIVDMVKSS</sequence>
<accession>A0A482MND4</accession>
<evidence type="ECO:0000313" key="1">
    <source>
        <dbReference type="EMBL" id="QBQ74722.1"/>
    </source>
</evidence>
<dbReference type="EMBL" id="MK552141">
    <property type="protein sequence ID" value="QBQ74722.1"/>
    <property type="molecule type" value="Genomic_DNA"/>
</dbReference>
<reference evidence="1 2" key="1">
    <citation type="submission" date="2019-02" db="EMBL/GenBank/DDBJ databases">
        <title>Complete genome sequence of Burkholderia cenocepacia phage BcepSauron.</title>
        <authorList>
            <person name="Park K."/>
            <person name="Gonzalez C."/>
            <person name="Liu M."/>
            <person name="Gill J."/>
        </authorList>
    </citation>
    <scope>NUCLEOTIDE SEQUENCE [LARGE SCALE GENOMIC DNA]</scope>
</reference>
<protein>
    <submittedName>
        <fullName evidence="1">Uncharacterized protein</fullName>
    </submittedName>
</protein>
<proteinExistence type="predicted"/>
<name>A0A482MND4_9CAUD</name>
<dbReference type="Proteomes" id="UP000301424">
    <property type="component" value="Segment"/>
</dbReference>